<feature type="compositionally biased region" description="Polar residues" evidence="1">
    <location>
        <begin position="365"/>
        <end position="405"/>
    </location>
</feature>
<proteinExistence type="predicted"/>
<feature type="compositionally biased region" description="Low complexity" evidence="1">
    <location>
        <begin position="406"/>
        <end position="432"/>
    </location>
</feature>
<dbReference type="GO" id="GO:0008237">
    <property type="term" value="F:metallopeptidase activity"/>
    <property type="evidence" value="ECO:0007669"/>
    <property type="project" value="InterPro"/>
</dbReference>
<evidence type="ECO:0000256" key="1">
    <source>
        <dbReference type="SAM" id="MobiDB-lite"/>
    </source>
</evidence>
<feature type="compositionally biased region" description="Low complexity" evidence="1">
    <location>
        <begin position="638"/>
        <end position="659"/>
    </location>
</feature>
<reference evidence="2 3" key="1">
    <citation type="submission" date="2018-05" db="EMBL/GenBank/DDBJ databases">
        <title>Whole genome sequencing for identification of molecular markers to develop diagnostic detection tools for the regulated plant pathogen Lachnellula willkommii.</title>
        <authorList>
            <person name="Giroux E."/>
            <person name="Bilodeau G."/>
        </authorList>
    </citation>
    <scope>NUCLEOTIDE SEQUENCE [LARGE SCALE GENOMIC DNA]</scope>
    <source>
        <strain evidence="2 3">CBS 203.66</strain>
    </source>
</reference>
<accession>A0A8T9BIW5</accession>
<evidence type="ECO:0008006" key="4">
    <source>
        <dbReference type="Google" id="ProtNLM"/>
    </source>
</evidence>
<evidence type="ECO:0000313" key="3">
    <source>
        <dbReference type="Proteomes" id="UP000469559"/>
    </source>
</evidence>
<dbReference type="Gene3D" id="3.40.390.10">
    <property type="entry name" value="Collagenase (Catalytic Domain)"/>
    <property type="match status" value="1"/>
</dbReference>
<name>A0A8T9BIW5_9HELO</name>
<dbReference type="InterPro" id="IPR024079">
    <property type="entry name" value="MetalloPept_cat_dom_sf"/>
</dbReference>
<dbReference type="SUPFAM" id="SSF55486">
    <property type="entry name" value="Metalloproteases ('zincins'), catalytic domain"/>
    <property type="match status" value="1"/>
</dbReference>
<organism evidence="2 3">
    <name type="scientific">Lachnellula arida</name>
    <dbReference type="NCBI Taxonomy" id="1316785"/>
    <lineage>
        <taxon>Eukaryota</taxon>
        <taxon>Fungi</taxon>
        <taxon>Dikarya</taxon>
        <taxon>Ascomycota</taxon>
        <taxon>Pezizomycotina</taxon>
        <taxon>Leotiomycetes</taxon>
        <taxon>Helotiales</taxon>
        <taxon>Lachnaceae</taxon>
        <taxon>Lachnellula</taxon>
    </lineage>
</organism>
<dbReference type="AlphaFoldDB" id="A0A8T9BIW5"/>
<feature type="compositionally biased region" description="Polar residues" evidence="1">
    <location>
        <begin position="778"/>
        <end position="798"/>
    </location>
</feature>
<comment type="caution">
    <text evidence="2">The sequence shown here is derived from an EMBL/GenBank/DDBJ whole genome shotgun (WGS) entry which is preliminary data.</text>
</comment>
<feature type="compositionally biased region" description="Low complexity" evidence="1">
    <location>
        <begin position="766"/>
        <end position="777"/>
    </location>
</feature>
<keyword evidence="3" id="KW-1185">Reference proteome</keyword>
<sequence length="962" mass="102755">MPTLAAEFNAKDFFLYFDESCDKLEDIVNEAGDDMNALVQAALDSLNWTPLSEKTFAAYWGKITPNLGQNSGIVKMDYQKLGEQMATKKYSLYCDASAFSFVTTQQEGENKDKPWDDGKGRWYIAANRRAANIPVPYILGDERPDFCTTTNNKIIAAASVPGQPYIILCPDAFTTGSKVKYTSLLDVKDTVQPDGTNLDEMESTGAIMLHEFTHAVLGTNRQQKEIYGQLWGRLNARRNPSKVRKNADTFSMYGKACYLEQNAWVTGRAEDKTKYDVDASSSERQPPSPTVRLHHRRLLDRPLYARGPGNSTNATAIGTGTVLQSLTPSVFNNTAGASSTATSFETLPSSLSTVTGSDSAEVGPKTSSFDNSSSLASTTPGLKSFGNGTSTVLPRSSKFSESISNPTVTPLSSTGSSPSPSSSSSVAIPGSGILPFPITTTRTSSSSPTSPFTWSGSWSDTTTPTPVDFTFFNIPTAVMSDQAATSEAVLLGGLFFALQANRKRLTDPKLKSQYLDDVERTKDETQALFNNLNIKPDMPDCSKTKRNGKRNAISERQLRALLRDRNIIGSIGSAIKGAINDASKLVSCSLNVVKNLADTIEGDTPDINLVENLTDTLAEIGKDLEEEDEQQSSTENLSSRMTTRESWSSSSSSSSCTGSTVIPMCTETISFSTSFISGTSVATVGTITQTTCLTTTIAGCTGSGTTSITTASSSSDTDNEGGTLAIFYFPTDAPNQTSLPPESVSWLNTAFLDEYTESVSYNGTTAGPATSTAPGGSVSSSGANSTNVGPSSSPTASFPSLTSSIITPSTLSTSTSVAAPPPSSSSPPLPLYQTGVCSIHITEKALSGSATVEITASIKDGGGKFLASTGTQSPKWGGEAVIYGSNTKLPYDVTLTFSNKSTTKRTLLSLWRRMYTPATPPPNYSYEKWIISIQAGATTFNTTQTDKTKMPWERQLDAYWNC</sequence>
<feature type="region of interest" description="Disordered" evidence="1">
    <location>
        <begin position="350"/>
        <end position="458"/>
    </location>
</feature>
<protein>
    <recommendedName>
        <fullName evidence="4">Lysine-specific metallo-endopeptidase domain-containing protein</fullName>
    </recommendedName>
</protein>
<feature type="region of interest" description="Disordered" evidence="1">
    <location>
        <begin position="766"/>
        <end position="800"/>
    </location>
</feature>
<feature type="region of interest" description="Disordered" evidence="1">
    <location>
        <begin position="623"/>
        <end position="659"/>
    </location>
</feature>
<dbReference type="Proteomes" id="UP000469559">
    <property type="component" value="Unassembled WGS sequence"/>
</dbReference>
<dbReference type="OrthoDB" id="3557544at2759"/>
<feature type="compositionally biased region" description="Low complexity" evidence="1">
    <location>
        <begin position="439"/>
        <end position="458"/>
    </location>
</feature>
<evidence type="ECO:0000313" key="2">
    <source>
        <dbReference type="EMBL" id="TVY19715.1"/>
    </source>
</evidence>
<dbReference type="EMBL" id="QGMF01000091">
    <property type="protein sequence ID" value="TVY19715.1"/>
    <property type="molecule type" value="Genomic_DNA"/>
</dbReference>
<gene>
    <name evidence="2" type="ORF">LARI1_G003229</name>
</gene>